<evidence type="ECO:0000313" key="1">
    <source>
        <dbReference type="EMBL" id="KAG1327665.1"/>
    </source>
</evidence>
<organism evidence="1 2">
    <name type="scientific">Cocos nucifera</name>
    <name type="common">Coconut palm</name>
    <dbReference type="NCBI Taxonomy" id="13894"/>
    <lineage>
        <taxon>Eukaryota</taxon>
        <taxon>Viridiplantae</taxon>
        <taxon>Streptophyta</taxon>
        <taxon>Embryophyta</taxon>
        <taxon>Tracheophyta</taxon>
        <taxon>Spermatophyta</taxon>
        <taxon>Magnoliopsida</taxon>
        <taxon>Liliopsida</taxon>
        <taxon>Arecaceae</taxon>
        <taxon>Arecoideae</taxon>
        <taxon>Cocoseae</taxon>
        <taxon>Attaleinae</taxon>
        <taxon>Cocos</taxon>
    </lineage>
</organism>
<keyword evidence="2" id="KW-1185">Reference proteome</keyword>
<accession>A0A8K0HWU7</accession>
<reference evidence="1" key="2">
    <citation type="submission" date="2019-07" db="EMBL/GenBank/DDBJ databases">
        <authorList>
            <person name="Yang Y."/>
            <person name="Bocs S."/>
            <person name="Baudouin L."/>
        </authorList>
    </citation>
    <scope>NUCLEOTIDE SEQUENCE</scope>
    <source>
        <tissue evidence="1">Spear leaf of Hainan Tall coconut</tissue>
    </source>
</reference>
<dbReference type="AlphaFoldDB" id="A0A8K0HWU7"/>
<sequence>MGSDLAGHDGTKMPSSIHLYPSTDYAQFSIRAAVGAYSIHSGIDCLGTSTDDIYSIDGIYSTDRYIIQPDISRSLSYGTRVEPLASGDGLLRCRGKVPDVNGTNHCIRPMAVVKKLLL</sequence>
<comment type="caution">
    <text evidence="1">The sequence shown here is derived from an EMBL/GenBank/DDBJ whole genome shotgun (WGS) entry which is preliminary data.</text>
</comment>
<protein>
    <submittedName>
        <fullName evidence="1">Uncharacterized protein</fullName>
    </submittedName>
</protein>
<proteinExistence type="predicted"/>
<gene>
    <name evidence="1" type="ORF">COCNU_01G015990</name>
</gene>
<dbReference type="Proteomes" id="UP000797356">
    <property type="component" value="Chromosome 1"/>
</dbReference>
<dbReference type="EMBL" id="CM017872">
    <property type="protein sequence ID" value="KAG1327665.1"/>
    <property type="molecule type" value="Genomic_DNA"/>
</dbReference>
<evidence type="ECO:0000313" key="2">
    <source>
        <dbReference type="Proteomes" id="UP000797356"/>
    </source>
</evidence>
<name>A0A8K0HWU7_COCNU</name>
<reference evidence="1" key="1">
    <citation type="journal article" date="2017" name="Gigascience">
        <title>The genome draft of coconut (Cocos nucifera).</title>
        <authorList>
            <person name="Xiao Y."/>
            <person name="Xu P."/>
            <person name="Fan H."/>
            <person name="Baudouin L."/>
            <person name="Xia W."/>
            <person name="Bocs S."/>
            <person name="Xu J."/>
            <person name="Li Q."/>
            <person name="Guo A."/>
            <person name="Zhou L."/>
            <person name="Li J."/>
            <person name="Wu Y."/>
            <person name="Ma Z."/>
            <person name="Armero A."/>
            <person name="Issali A.E."/>
            <person name="Liu N."/>
            <person name="Peng M."/>
            <person name="Yang Y."/>
        </authorList>
    </citation>
    <scope>NUCLEOTIDE SEQUENCE</scope>
    <source>
        <tissue evidence="1">Spear leaf of Hainan Tall coconut</tissue>
    </source>
</reference>